<dbReference type="Gene3D" id="1.20.1270.180">
    <property type="match status" value="1"/>
</dbReference>
<evidence type="ECO:0000313" key="4">
    <source>
        <dbReference type="Proteomes" id="UP000261948"/>
    </source>
</evidence>
<keyword evidence="4" id="KW-1185">Reference proteome</keyword>
<comment type="caution">
    <text evidence="3">The sequence shown here is derived from an EMBL/GenBank/DDBJ whole genome shotgun (WGS) entry which is preliminary data.</text>
</comment>
<protein>
    <submittedName>
        <fullName evidence="3">DUF1311 domain-containing protein</fullName>
    </submittedName>
</protein>
<gene>
    <name evidence="3" type="ORF">DZC30_05515</name>
</gene>
<proteinExistence type="predicted"/>
<dbReference type="EMBL" id="QURR01000004">
    <property type="protein sequence ID" value="RGE46274.1"/>
    <property type="molecule type" value="Genomic_DNA"/>
</dbReference>
<evidence type="ECO:0000313" key="3">
    <source>
        <dbReference type="EMBL" id="RGE46274.1"/>
    </source>
</evidence>
<name>A0A373FQ27_COMTE</name>
<sequence length="132" mass="14652">MSLALKLAALCLAPCLALSSLDARAAGEYSRQYESCMTQAQSTTATVGCIGDEVEIQDKRLNKAYQALMPTLKPERQKKLRALQRQWLQFRDANCAFYLDPEGGTITRITGSRCILDMTASRADELEALLFQ</sequence>
<organism evidence="3 4">
    <name type="scientific">Comamonas testosteroni</name>
    <name type="common">Pseudomonas testosteroni</name>
    <dbReference type="NCBI Taxonomy" id="285"/>
    <lineage>
        <taxon>Bacteria</taxon>
        <taxon>Pseudomonadati</taxon>
        <taxon>Pseudomonadota</taxon>
        <taxon>Betaproteobacteria</taxon>
        <taxon>Burkholderiales</taxon>
        <taxon>Comamonadaceae</taxon>
        <taxon>Comamonas</taxon>
    </lineage>
</organism>
<feature type="domain" description="Lysozyme inhibitor LprI-like N-terminal" evidence="2">
    <location>
        <begin position="36"/>
        <end position="126"/>
    </location>
</feature>
<dbReference type="PANTHER" id="PTHR39176">
    <property type="entry name" value="PERIPLASMIC PROTEIN-RELATED"/>
    <property type="match status" value="1"/>
</dbReference>
<keyword evidence="1" id="KW-0732">Signal</keyword>
<dbReference type="PANTHER" id="PTHR39176:SF1">
    <property type="entry name" value="PERIPLASMIC PROTEIN"/>
    <property type="match status" value="1"/>
</dbReference>
<dbReference type="Pfam" id="PF07007">
    <property type="entry name" value="LprI"/>
    <property type="match status" value="1"/>
</dbReference>
<dbReference type="Proteomes" id="UP000261948">
    <property type="component" value="Unassembled WGS sequence"/>
</dbReference>
<dbReference type="OrthoDB" id="7340239at2"/>
<evidence type="ECO:0000256" key="1">
    <source>
        <dbReference type="SAM" id="SignalP"/>
    </source>
</evidence>
<evidence type="ECO:0000259" key="2">
    <source>
        <dbReference type="Pfam" id="PF07007"/>
    </source>
</evidence>
<feature type="signal peptide" evidence="1">
    <location>
        <begin position="1"/>
        <end position="25"/>
    </location>
</feature>
<dbReference type="InterPro" id="IPR009739">
    <property type="entry name" value="LprI-like_N"/>
</dbReference>
<dbReference type="AlphaFoldDB" id="A0A373FQ27"/>
<feature type="chain" id="PRO_5016918966" evidence="1">
    <location>
        <begin position="26"/>
        <end position="132"/>
    </location>
</feature>
<accession>A0A373FQ27</accession>
<reference evidence="3 4" key="1">
    <citation type="submission" date="2018-08" db="EMBL/GenBank/DDBJ databases">
        <title>Comamonas testosteroni strain SWCO2.</title>
        <authorList>
            <person name="Jiang N."/>
            <person name="Zhang X.Z."/>
        </authorList>
    </citation>
    <scope>NUCLEOTIDE SEQUENCE [LARGE SCALE GENOMIC DNA]</scope>
    <source>
        <strain evidence="3 4">SWCO2</strain>
    </source>
</reference>